<evidence type="ECO:0000313" key="5">
    <source>
        <dbReference type="Proteomes" id="UP000250796"/>
    </source>
</evidence>
<dbReference type="InterPro" id="IPR034746">
    <property type="entry name" value="POTRA"/>
</dbReference>
<reference evidence="4 5" key="1">
    <citation type="submission" date="2017-01" db="EMBL/GenBank/DDBJ databases">
        <authorList>
            <person name="Erauso G."/>
        </authorList>
    </citation>
    <scope>NUCLEOTIDE SEQUENCE [LARGE SCALE GENOMIC DNA]</scope>
    <source>
        <strain evidence="4">MESINF1</strain>
    </source>
</reference>
<dbReference type="RefSeq" id="WP_169698169.1">
    <property type="nucleotide sequence ID" value="NZ_LS974202.1"/>
</dbReference>
<protein>
    <submittedName>
        <fullName evidence="4">Surface antigen variable number repeat protein</fullName>
    </submittedName>
</protein>
<keyword evidence="5" id="KW-1185">Reference proteome</keyword>
<dbReference type="GO" id="GO:0019867">
    <property type="term" value="C:outer membrane"/>
    <property type="evidence" value="ECO:0007669"/>
    <property type="project" value="InterPro"/>
</dbReference>
<gene>
    <name evidence="4" type="ORF">MESINF_0275</name>
</gene>
<evidence type="ECO:0000259" key="3">
    <source>
        <dbReference type="PROSITE" id="PS51779"/>
    </source>
</evidence>
<dbReference type="Gene3D" id="3.10.20.310">
    <property type="entry name" value="membrane protein fhac"/>
    <property type="match status" value="1"/>
</dbReference>
<proteinExistence type="predicted"/>
<feature type="domain" description="POTRA" evidence="3">
    <location>
        <begin position="21"/>
        <end position="92"/>
    </location>
</feature>
<evidence type="ECO:0000256" key="1">
    <source>
        <dbReference type="ARBA" id="ARBA00004370"/>
    </source>
</evidence>
<name>A0A7Z7LD79_9BACT</name>
<evidence type="ECO:0000256" key="2">
    <source>
        <dbReference type="ARBA" id="ARBA00023136"/>
    </source>
</evidence>
<dbReference type="InterPro" id="IPR010827">
    <property type="entry name" value="BamA/TamA_POTRA"/>
</dbReference>
<dbReference type="PROSITE" id="PS51779">
    <property type="entry name" value="POTRA"/>
    <property type="match status" value="1"/>
</dbReference>
<evidence type="ECO:0000313" key="4">
    <source>
        <dbReference type="EMBL" id="SSC11724.1"/>
    </source>
</evidence>
<dbReference type="Proteomes" id="UP000250796">
    <property type="component" value="Chromosome MESINF"/>
</dbReference>
<keyword evidence="2" id="KW-0472">Membrane</keyword>
<dbReference type="AlphaFoldDB" id="A0A7Z7LD79"/>
<accession>A0A7Z7LD79</accession>
<dbReference type="Pfam" id="PF07244">
    <property type="entry name" value="POTRA"/>
    <property type="match status" value="1"/>
</dbReference>
<organism evidence="4 5">
    <name type="scientific">Mesotoga infera</name>
    <dbReference type="NCBI Taxonomy" id="1236046"/>
    <lineage>
        <taxon>Bacteria</taxon>
        <taxon>Thermotogati</taxon>
        <taxon>Thermotogota</taxon>
        <taxon>Thermotogae</taxon>
        <taxon>Kosmotogales</taxon>
        <taxon>Kosmotogaceae</taxon>
        <taxon>Mesotoga</taxon>
    </lineage>
</organism>
<dbReference type="KEGG" id="minf:MESINF_0275"/>
<comment type="subcellular location">
    <subcellularLocation>
        <location evidence="1">Membrane</location>
    </subcellularLocation>
</comment>
<dbReference type="Gene3D" id="2.40.160.50">
    <property type="entry name" value="membrane protein fhac: a member of the omp85/tpsb transporter family"/>
    <property type="match status" value="1"/>
</dbReference>
<sequence>MKRAIVLAVFFVFAISLFGVNRIVEIAVEGNAKTLDSTVRNLSGIKIGDEFDIEKIYRAKRALQESGLFTDVYMQIKTVDSDYRLVITVEEANTIYPYFGQYLTIGVGERNLLGTGVNIYGGLRFLRFTDKKFLGFIPQPQFFWGGFTLGAGYPQALGTGIDFITELTLFKEVPWQSDLLLTLNRFKLGASYPFGDYVAGVSYTFESGTFDASVTNDYSVSIVNGAFAFGDAENFRQERSNLYGNTVLSYGFGKGYSYLQQTAVLNFWYRIIGRIYILSTTRAGVTYLGTAPVTKQFYIGGNTDLKGWNLYSFNPGHFVFESVEAGVPLTENFGIAPSDELSVYIPKLYLMGVVGSDKTFGLSIGIGFEWRTPLGIAFEPQIFFGGDGFKFYFELR</sequence>
<dbReference type="EMBL" id="LS974202">
    <property type="protein sequence ID" value="SSC11724.1"/>
    <property type="molecule type" value="Genomic_DNA"/>
</dbReference>